<dbReference type="InterPro" id="IPR034154">
    <property type="entry name" value="TOPRIM_DnaG/twinkle"/>
</dbReference>
<dbReference type="CDD" id="cd01029">
    <property type="entry name" value="TOPRIM_primases"/>
    <property type="match status" value="1"/>
</dbReference>
<evidence type="ECO:0000313" key="3">
    <source>
        <dbReference type="EMBL" id="TCU18808.1"/>
    </source>
</evidence>
<gene>
    <name evidence="3" type="ORF">EV132_10235</name>
</gene>
<evidence type="ECO:0000313" key="4">
    <source>
        <dbReference type="Proteomes" id="UP000294576"/>
    </source>
</evidence>
<dbReference type="InterPro" id="IPR055570">
    <property type="entry name" value="DUF7146"/>
</dbReference>
<dbReference type="Proteomes" id="UP000294576">
    <property type="component" value="Unassembled WGS sequence"/>
</dbReference>
<evidence type="ECO:0000259" key="2">
    <source>
        <dbReference type="Pfam" id="PF23639"/>
    </source>
</evidence>
<reference evidence="3 4" key="1">
    <citation type="submission" date="2019-03" db="EMBL/GenBank/DDBJ databases">
        <title>Genomic Encyclopedia of Type Strains, Phase IV (KMG-V): Genome sequencing to study the core and pangenomes of soil and plant-associated prokaryotes.</title>
        <authorList>
            <person name="Whitman W."/>
        </authorList>
    </citation>
    <scope>NUCLEOTIDE SEQUENCE [LARGE SCALE GENOMIC DNA]</scope>
    <source>
        <strain evidence="3 4">Hc14</strain>
    </source>
</reference>
<dbReference type="EMBL" id="SMBH01000002">
    <property type="protein sequence ID" value="TCU18808.1"/>
    <property type="molecule type" value="Genomic_DNA"/>
</dbReference>
<dbReference type="AlphaFoldDB" id="A0A4R3QBE1"/>
<feature type="domain" description="DUF7146" evidence="2">
    <location>
        <begin position="81"/>
        <end position="181"/>
    </location>
</feature>
<dbReference type="Pfam" id="PF23639">
    <property type="entry name" value="DUF7146"/>
    <property type="match status" value="1"/>
</dbReference>
<name>A0A4R3QBE1_RHISU</name>
<proteinExistence type="predicted"/>
<dbReference type="InterPro" id="IPR006171">
    <property type="entry name" value="TOPRIM_dom"/>
</dbReference>
<dbReference type="RefSeq" id="WP_132559127.1">
    <property type="nucleotide sequence ID" value="NZ_SMBH01000002.1"/>
</dbReference>
<comment type="caution">
    <text evidence="3">The sequence shown here is derived from an EMBL/GenBank/DDBJ whole genome shotgun (WGS) entry which is preliminary data.</text>
</comment>
<protein>
    <submittedName>
        <fullName evidence="3">Toprim domain-containing protein</fullName>
    </submittedName>
</protein>
<accession>A0A4R3QBE1</accession>
<dbReference type="Gene3D" id="3.40.1360.10">
    <property type="match status" value="1"/>
</dbReference>
<evidence type="ECO:0000259" key="1">
    <source>
        <dbReference type="Pfam" id="PF13362"/>
    </source>
</evidence>
<dbReference type="Pfam" id="PF13362">
    <property type="entry name" value="Toprim_3"/>
    <property type="match status" value="1"/>
</dbReference>
<sequence>MNILVAAKLLGGDVVGRNGVICPGPGHSASDRSLSVTFTERGFIVHPHAADDWRVCRDYVKLRLGGTAVAVAASRPEDDRWRTERALAIWNASMPITGTPAAAYLASRGVEYQGAALRWHPLCPFDKGIAGCMVALVRNIVTDEPQAIHRTAIDWTGRKQSHLGSNGRKALGPIKGGAIKLMDAAHGSLAIGEGIETALSVHRLYGWPVWSLLTAGGIKAFPALSQIRSILIAADNDANGTGQNAAQAAAKTCTAAGVKAAIVIPDVVGTDFNDIAAGSHA</sequence>
<organism evidence="3 4">
    <name type="scientific">Rhizobium sullae</name>
    <name type="common">Rhizobium hedysari</name>
    <dbReference type="NCBI Taxonomy" id="50338"/>
    <lineage>
        <taxon>Bacteria</taxon>
        <taxon>Pseudomonadati</taxon>
        <taxon>Pseudomonadota</taxon>
        <taxon>Alphaproteobacteria</taxon>
        <taxon>Hyphomicrobiales</taxon>
        <taxon>Rhizobiaceae</taxon>
        <taxon>Rhizobium/Agrobacterium group</taxon>
        <taxon>Rhizobium</taxon>
    </lineage>
</organism>
<feature type="domain" description="Toprim" evidence="1">
    <location>
        <begin position="189"/>
        <end position="276"/>
    </location>
</feature>